<dbReference type="RefSeq" id="WP_167127388.1">
    <property type="nucleotide sequence ID" value="NZ_JAAQQR010000006.1"/>
</dbReference>
<feature type="transmembrane region" description="Helical" evidence="1">
    <location>
        <begin position="104"/>
        <end position="122"/>
    </location>
</feature>
<sequence>MRIAIATLIGGLVMFFWGAFAHMVLPLGELSMRAPTNEDSVLAALREGLPPEHGIYVLPHFDPSMHGSEQAMKAYSEKAKANPYAFIVYTPNGKDPLAMGGNLFHQWLSDTLAALLVALVLVRAAGLGLVRGLCIGLAFGVFSWLALSVPFWNWYRFPGAFTAGYLVEQAFGWLLAGAAMGWWLGRQTPRSP</sequence>
<protein>
    <submittedName>
        <fullName evidence="2">Uncharacterized protein</fullName>
    </submittedName>
</protein>
<dbReference type="Proteomes" id="UP001429601">
    <property type="component" value="Unassembled WGS sequence"/>
</dbReference>
<keyword evidence="3" id="KW-1185">Reference proteome</keyword>
<organism evidence="2 3">
    <name type="scientific">Luteibacter jiangsuensis</name>
    <dbReference type="NCBI Taxonomy" id="637577"/>
    <lineage>
        <taxon>Bacteria</taxon>
        <taxon>Pseudomonadati</taxon>
        <taxon>Pseudomonadota</taxon>
        <taxon>Gammaproteobacteria</taxon>
        <taxon>Lysobacterales</taxon>
        <taxon>Rhodanobacteraceae</taxon>
        <taxon>Luteibacter</taxon>
    </lineage>
</organism>
<evidence type="ECO:0000313" key="2">
    <source>
        <dbReference type="EMBL" id="NID05895.1"/>
    </source>
</evidence>
<name>A0ABX0Q623_9GAMM</name>
<keyword evidence="1" id="KW-0812">Transmembrane</keyword>
<feature type="transmembrane region" description="Helical" evidence="1">
    <location>
        <begin position="129"/>
        <end position="152"/>
    </location>
</feature>
<evidence type="ECO:0000256" key="1">
    <source>
        <dbReference type="SAM" id="Phobius"/>
    </source>
</evidence>
<dbReference type="EMBL" id="JAAQQR010000006">
    <property type="protein sequence ID" value="NID05895.1"/>
    <property type="molecule type" value="Genomic_DNA"/>
</dbReference>
<feature type="transmembrane region" description="Helical" evidence="1">
    <location>
        <begin position="164"/>
        <end position="184"/>
    </location>
</feature>
<gene>
    <name evidence="2" type="ORF">HBF26_13430</name>
</gene>
<proteinExistence type="predicted"/>
<keyword evidence="1" id="KW-1133">Transmembrane helix</keyword>
<reference evidence="2 3" key="1">
    <citation type="journal article" date="2011" name="Curr. Microbiol.">
        <title>Luteibacter jiangsuensis sp. nov.: a methamidophos-degrading bacterium isolated from a methamidophos-manufacturing factory.</title>
        <authorList>
            <person name="Wang L."/>
            <person name="Wang G.L."/>
            <person name="Li S.P."/>
            <person name="Jiang J.D."/>
        </authorList>
    </citation>
    <scope>NUCLEOTIDE SEQUENCE [LARGE SCALE GENOMIC DNA]</scope>
    <source>
        <strain evidence="2 3">CGMCC 1.10133</strain>
    </source>
</reference>
<comment type="caution">
    <text evidence="2">The sequence shown here is derived from an EMBL/GenBank/DDBJ whole genome shotgun (WGS) entry which is preliminary data.</text>
</comment>
<evidence type="ECO:0000313" key="3">
    <source>
        <dbReference type="Proteomes" id="UP001429601"/>
    </source>
</evidence>
<keyword evidence="1" id="KW-0472">Membrane</keyword>
<accession>A0ABX0Q623</accession>